<dbReference type="Gene3D" id="3.20.20.70">
    <property type="entry name" value="Aldolase class I"/>
    <property type="match status" value="1"/>
</dbReference>
<dbReference type="InterPro" id="IPR017853">
    <property type="entry name" value="GH"/>
</dbReference>
<dbReference type="InterPro" id="IPR050985">
    <property type="entry name" value="Alpha-glycosidase_related"/>
</dbReference>
<dbReference type="RefSeq" id="WP_092463411.1">
    <property type="nucleotide sequence ID" value="NZ_BJEE01000001.1"/>
</dbReference>
<sequence>MIATDCVQRVALGNTEVAFMVHDNQTLLLGIGESQNYADNYLKLAEAYPACFKLTELQISGENKHISTQSKGGRLNGSYAGTTLAFKDFEEKATENGKILTINEESEELGINVVSYFEMYEDSQVVRVWKTIKNVGTEDVGLEAIPTIAYTGVMQQGLYPYDYTENMSLIVPSNAWEAELQWHSHTLKDLGLVYDAERVEPNSQRVSYSNRNSWSSAEYSPEAILYDGNSKQVAMWQIENNGAWHYELGDSQDGLLNLQISGPEEHDTHWWKSLSADESFTTVPVGFVQMTGNFESAIDEMTKYRRIIRRANDDDVKLPIIFNDYMNCLMGDPTTEKEIPLIDAAKEAGAEYFVVDCGWYADGFWWDSIGEWKESKKRFPNGLIEVMDYIKSKDMVPGLWLEIETMGVKCPLIDQLPDEWFFMRHGHKVKDTDRYHLDFRNPEVRDFATKTVDRLINDYHIGYIKMDYNTPTGIGTDYNSDSVGEGLLSHNRAYLQWVDETMDKYPNLVIENCGSGGMRHDYAMLSRHSIQSATDQTDYIQNGAIAAVGASAMTPEQCAIWSYPLNDGDEEETIYNMVNSMLVRVHQSGYLNELSSSRFDLVKEGISVYKSYRDMIPNAVPVWPTGLANINDSSTSYGLIAGDKLLLSVSNVNEYQGDMTLDLHEYGHAEDVKQIYPQNDEQVSYKLYNDQLQVKFPHDKMARLYEVKLNK</sequence>
<dbReference type="Pfam" id="PF02065">
    <property type="entry name" value="Melibiase"/>
    <property type="match status" value="1"/>
</dbReference>
<evidence type="ECO:0000256" key="2">
    <source>
        <dbReference type="ARBA" id="ARBA00023295"/>
    </source>
</evidence>
<dbReference type="PANTHER" id="PTHR43053:SF3">
    <property type="entry name" value="ALPHA-GALACTOSIDASE C-RELATED"/>
    <property type="match status" value="1"/>
</dbReference>
<dbReference type="AlphaFoldDB" id="A0A1C4BK64"/>
<dbReference type="STRING" id="1505725.GA0061074_11236"/>
<dbReference type="Gene3D" id="2.70.98.60">
    <property type="entry name" value="alpha-galactosidase from lactobacil brevis"/>
    <property type="match status" value="1"/>
</dbReference>
<dbReference type="OrthoDB" id="9758822at2"/>
<dbReference type="Proteomes" id="UP000199268">
    <property type="component" value="Unassembled WGS sequence"/>
</dbReference>
<gene>
    <name evidence="3" type="ORF">GA0061074_11236</name>
</gene>
<name>A0A1C4BK64_9LACO</name>
<dbReference type="EMBL" id="FMAO01000012">
    <property type="protein sequence ID" value="SCC07237.1"/>
    <property type="molecule type" value="Genomic_DNA"/>
</dbReference>
<organism evidence="3 4">
    <name type="scientific">Weissella bombi</name>
    <dbReference type="NCBI Taxonomy" id="1505725"/>
    <lineage>
        <taxon>Bacteria</taxon>
        <taxon>Bacillati</taxon>
        <taxon>Bacillota</taxon>
        <taxon>Bacilli</taxon>
        <taxon>Lactobacillales</taxon>
        <taxon>Lactobacillaceae</taxon>
        <taxon>Weissella</taxon>
    </lineage>
</organism>
<dbReference type="SUPFAM" id="SSF51445">
    <property type="entry name" value="(Trans)glycosidases"/>
    <property type="match status" value="1"/>
</dbReference>
<dbReference type="CDD" id="cd14791">
    <property type="entry name" value="GH36"/>
    <property type="match status" value="1"/>
</dbReference>
<reference evidence="4" key="1">
    <citation type="submission" date="2016-08" db="EMBL/GenBank/DDBJ databases">
        <authorList>
            <person name="Varghese N."/>
            <person name="Submissions Spin"/>
        </authorList>
    </citation>
    <scope>NUCLEOTIDE SEQUENCE [LARGE SCALE GENOMIC DNA]</scope>
    <source>
        <strain evidence="4">R-53094</strain>
    </source>
</reference>
<proteinExistence type="predicted"/>
<evidence type="ECO:0000313" key="4">
    <source>
        <dbReference type="Proteomes" id="UP000199268"/>
    </source>
</evidence>
<keyword evidence="1" id="KW-0378">Hydrolase</keyword>
<dbReference type="InterPro" id="IPR002252">
    <property type="entry name" value="Glyco_hydro_36"/>
</dbReference>
<keyword evidence="2" id="KW-0326">Glycosidase</keyword>
<dbReference type="PRINTS" id="PR00743">
    <property type="entry name" value="GLHYDRLASE36"/>
</dbReference>
<dbReference type="PANTHER" id="PTHR43053">
    <property type="entry name" value="GLYCOSIDASE FAMILY 31"/>
    <property type="match status" value="1"/>
</dbReference>
<dbReference type="InterPro" id="IPR038417">
    <property type="entry name" value="Alpga-gal_N_sf"/>
</dbReference>
<protein>
    <submittedName>
        <fullName evidence="3">Alpha-galactosidase</fullName>
    </submittedName>
</protein>
<dbReference type="GO" id="GO:0004557">
    <property type="term" value="F:alpha-galactosidase activity"/>
    <property type="evidence" value="ECO:0007669"/>
    <property type="project" value="InterPro"/>
</dbReference>
<evidence type="ECO:0000313" key="3">
    <source>
        <dbReference type="EMBL" id="SCC07237.1"/>
    </source>
</evidence>
<dbReference type="InterPro" id="IPR013785">
    <property type="entry name" value="Aldolase_TIM"/>
</dbReference>
<keyword evidence="4" id="KW-1185">Reference proteome</keyword>
<accession>A0A1C4BK64</accession>
<evidence type="ECO:0000256" key="1">
    <source>
        <dbReference type="ARBA" id="ARBA00022801"/>
    </source>
</evidence>
<dbReference type="GO" id="GO:0016052">
    <property type="term" value="P:carbohydrate catabolic process"/>
    <property type="evidence" value="ECO:0007669"/>
    <property type="project" value="InterPro"/>
</dbReference>